<dbReference type="AlphaFoldDB" id="A0A1J0VXT3"/>
<dbReference type="KEGG" id="nsl:BOX37_26515"/>
<reference evidence="2" key="1">
    <citation type="submission" date="2016-11" db="EMBL/GenBank/DDBJ databases">
        <authorList>
            <person name="Jaros S."/>
            <person name="Januszkiewicz K."/>
            <person name="Wedrychowicz H."/>
        </authorList>
    </citation>
    <scope>NUCLEOTIDE SEQUENCE [LARGE SCALE GENOMIC DNA]</scope>
    <source>
        <strain evidence="2">Y48</strain>
    </source>
</reference>
<keyword evidence="1" id="KW-1133">Transmembrane helix</keyword>
<accession>A0A1J0VXT3</accession>
<proteinExistence type="predicted"/>
<gene>
    <name evidence="2" type="ORF">BOX37_26515</name>
</gene>
<feature type="transmembrane region" description="Helical" evidence="1">
    <location>
        <begin position="109"/>
        <end position="130"/>
    </location>
</feature>
<dbReference type="EMBL" id="CP018082">
    <property type="protein sequence ID" value="APE36896.1"/>
    <property type="molecule type" value="Genomic_DNA"/>
</dbReference>
<keyword evidence="1" id="KW-0812">Transmembrane</keyword>
<keyword evidence="3" id="KW-1185">Reference proteome</keyword>
<evidence type="ECO:0000313" key="2">
    <source>
        <dbReference type="EMBL" id="APE36896.1"/>
    </source>
</evidence>
<name>A0A1J0VXT3_9NOCA</name>
<organism evidence="2 3">
    <name type="scientific">Nocardia mangyaensis</name>
    <dbReference type="NCBI Taxonomy" id="2213200"/>
    <lineage>
        <taxon>Bacteria</taxon>
        <taxon>Bacillati</taxon>
        <taxon>Actinomycetota</taxon>
        <taxon>Actinomycetes</taxon>
        <taxon>Mycobacteriales</taxon>
        <taxon>Nocardiaceae</taxon>
        <taxon>Nocardia</taxon>
    </lineage>
</organism>
<keyword evidence="1" id="KW-0472">Membrane</keyword>
<evidence type="ECO:0000256" key="1">
    <source>
        <dbReference type="SAM" id="Phobius"/>
    </source>
</evidence>
<sequence>MSSVVCHYCSHRNAGDVARCTHCGAPVAAPTSPPGPAADLELGSAPPMPDHGHGVGGATVAHLRRGAESMVRQGEAALHHGESAMHTVGTVERGLRTLTERKRYSPRHWLMVLGGLVILLVCGVVVAGRFSPPVSPFTATSASGRLPDPLHAATCRPYQAEAGEQCVLPAGDPLLRGLSAGRDLTFHVRTLPPGTVEATVERWRAAARAIVADGDVFAAVGPSATVLYADTGTGLALETGAFDGEHSARSFLERSGLLGQDDS</sequence>
<evidence type="ECO:0000313" key="3">
    <source>
        <dbReference type="Proteomes" id="UP000183810"/>
    </source>
</evidence>
<dbReference type="OrthoDB" id="4538788at2"/>
<protein>
    <submittedName>
        <fullName evidence="2">Uncharacterized protein</fullName>
    </submittedName>
</protein>
<dbReference type="Proteomes" id="UP000183810">
    <property type="component" value="Chromosome"/>
</dbReference>